<dbReference type="GO" id="GO:0015627">
    <property type="term" value="C:type II protein secretion system complex"/>
    <property type="evidence" value="ECO:0007669"/>
    <property type="project" value="InterPro"/>
</dbReference>
<dbReference type="EMBL" id="CP026604">
    <property type="protein sequence ID" value="AWB68535.1"/>
    <property type="molecule type" value="Genomic_DNA"/>
</dbReference>
<dbReference type="RefSeq" id="WP_108604589.1">
    <property type="nucleotide sequence ID" value="NZ_CP026604.1"/>
</dbReference>
<evidence type="ECO:0000256" key="1">
    <source>
        <dbReference type="ARBA" id="ARBA00022481"/>
    </source>
</evidence>
<reference evidence="3 4" key="1">
    <citation type="submission" date="2018-01" db="EMBL/GenBank/DDBJ databases">
        <title>Genome sequence of a Cantenovulum-like bacteria.</title>
        <authorList>
            <person name="Tan W.R."/>
            <person name="Lau N.-S."/>
            <person name="Go F."/>
            <person name="Amirul A.-A.A."/>
        </authorList>
    </citation>
    <scope>NUCLEOTIDE SEQUENCE [LARGE SCALE GENOMIC DNA]</scope>
    <source>
        <strain evidence="3 4">CCB-QB4</strain>
    </source>
</reference>
<organism evidence="3 4">
    <name type="scientific">Saccharobesus litoralis</name>
    <dbReference type="NCBI Taxonomy" id="2172099"/>
    <lineage>
        <taxon>Bacteria</taxon>
        <taxon>Pseudomonadati</taxon>
        <taxon>Pseudomonadota</taxon>
        <taxon>Gammaproteobacteria</taxon>
        <taxon>Alteromonadales</taxon>
        <taxon>Alteromonadaceae</taxon>
        <taxon>Saccharobesus</taxon>
    </lineage>
</organism>
<dbReference type="Gene3D" id="3.30.700.10">
    <property type="entry name" value="Glycoprotein, Type 4 Pilin"/>
    <property type="match status" value="1"/>
</dbReference>
<dbReference type="InterPro" id="IPR012902">
    <property type="entry name" value="N_methyl_site"/>
</dbReference>
<dbReference type="KEGG" id="cate:C2869_19960"/>
<keyword evidence="2" id="KW-0812">Transmembrane</keyword>
<dbReference type="Proteomes" id="UP000244441">
    <property type="component" value="Chromosome"/>
</dbReference>
<dbReference type="PANTHER" id="PTHR30093:SF47">
    <property type="entry name" value="TYPE IV PILUS NON-CORE MINOR PILIN PILE"/>
    <property type="match status" value="1"/>
</dbReference>
<evidence type="ECO:0000313" key="3">
    <source>
        <dbReference type="EMBL" id="AWB68535.1"/>
    </source>
</evidence>
<dbReference type="Pfam" id="PF07963">
    <property type="entry name" value="N_methyl"/>
    <property type="match status" value="1"/>
</dbReference>
<evidence type="ECO:0000313" key="4">
    <source>
        <dbReference type="Proteomes" id="UP000244441"/>
    </source>
</evidence>
<dbReference type="AlphaFoldDB" id="A0A2S0VWG7"/>
<dbReference type="GO" id="GO:0015628">
    <property type="term" value="P:protein secretion by the type II secretion system"/>
    <property type="evidence" value="ECO:0007669"/>
    <property type="project" value="InterPro"/>
</dbReference>
<dbReference type="Pfam" id="PF16732">
    <property type="entry name" value="ComP_DUS"/>
    <property type="match status" value="1"/>
</dbReference>
<proteinExistence type="predicted"/>
<gene>
    <name evidence="3" type="ORF">C2869_19960</name>
</gene>
<dbReference type="PROSITE" id="PS00409">
    <property type="entry name" value="PROKAR_NTER_METHYL"/>
    <property type="match status" value="1"/>
</dbReference>
<feature type="transmembrane region" description="Helical" evidence="2">
    <location>
        <begin position="7"/>
        <end position="28"/>
    </location>
</feature>
<dbReference type="PANTHER" id="PTHR30093">
    <property type="entry name" value="GENERAL SECRETION PATHWAY PROTEIN G"/>
    <property type="match status" value="1"/>
</dbReference>
<dbReference type="InterPro" id="IPR031982">
    <property type="entry name" value="PilE-like"/>
</dbReference>
<dbReference type="OrthoDB" id="5296638at2"/>
<evidence type="ECO:0000256" key="2">
    <source>
        <dbReference type="SAM" id="Phobius"/>
    </source>
</evidence>
<keyword evidence="4" id="KW-1185">Reference proteome</keyword>
<dbReference type="SUPFAM" id="SSF54523">
    <property type="entry name" value="Pili subunits"/>
    <property type="match status" value="1"/>
</dbReference>
<keyword evidence="2" id="KW-0472">Membrane</keyword>
<dbReference type="PRINTS" id="PR00813">
    <property type="entry name" value="BCTERIALGSPG"/>
</dbReference>
<keyword evidence="2" id="KW-1133">Transmembrane helix</keyword>
<dbReference type="InterPro" id="IPR000983">
    <property type="entry name" value="Bac_GSPG_pilin"/>
</dbReference>
<dbReference type="NCBIfam" id="TIGR02532">
    <property type="entry name" value="IV_pilin_GFxxxE"/>
    <property type="match status" value="1"/>
</dbReference>
<dbReference type="GO" id="GO:0043683">
    <property type="term" value="P:type IV pilus assembly"/>
    <property type="evidence" value="ECO:0007669"/>
    <property type="project" value="InterPro"/>
</dbReference>
<accession>A0A2S0VWG7</accession>
<dbReference type="InterPro" id="IPR045584">
    <property type="entry name" value="Pilin-like"/>
</dbReference>
<protein>
    <submittedName>
        <fullName evidence="3">Prepilin-type cleavage/methylation domain-containing protein</fullName>
    </submittedName>
</protein>
<keyword evidence="1" id="KW-0488">Methylation</keyword>
<name>A0A2S0VWG7_9ALTE</name>
<sequence length="141" mass="15471">MKQGFSLIELMVSVAIVGILAAVAVPAYTEYLAQGYRTEAMRELVTVANLQEQYLIENRTYTTDMKELGYSADPYYSENDRYTIDTSAVSSIASDYIITATATTSQLANDPECKTISLNYLLEKSATDSDGNDSTSACWGK</sequence>